<evidence type="ECO:0000313" key="4">
    <source>
        <dbReference type="WBParaSite" id="TASK_0000482101-mRNA-1"/>
    </source>
</evidence>
<dbReference type="EMBL" id="UYRS01018373">
    <property type="protein sequence ID" value="VDK34047.1"/>
    <property type="molecule type" value="Genomic_DNA"/>
</dbReference>
<evidence type="ECO:0000256" key="1">
    <source>
        <dbReference type="SAM" id="MobiDB-lite"/>
    </source>
</evidence>
<dbReference type="AlphaFoldDB" id="A0A0R3W494"/>
<reference evidence="2 3" key="2">
    <citation type="submission" date="2018-11" db="EMBL/GenBank/DDBJ databases">
        <authorList>
            <consortium name="Pathogen Informatics"/>
        </authorList>
    </citation>
    <scope>NUCLEOTIDE SEQUENCE [LARGE SCALE GENOMIC DNA]</scope>
</reference>
<evidence type="ECO:0000313" key="2">
    <source>
        <dbReference type="EMBL" id="VDK34047.1"/>
    </source>
</evidence>
<name>A0A0R3W494_TAEAS</name>
<gene>
    <name evidence="2" type="ORF">TASK_LOCUS4822</name>
</gene>
<evidence type="ECO:0000313" key="3">
    <source>
        <dbReference type="Proteomes" id="UP000282613"/>
    </source>
</evidence>
<reference evidence="4" key="1">
    <citation type="submission" date="2017-02" db="UniProtKB">
        <authorList>
            <consortium name="WormBaseParasite"/>
        </authorList>
    </citation>
    <scope>IDENTIFICATION</scope>
</reference>
<sequence length="111" mass="12275">MYAQTEDRLKGKRNSLTDRDSGNGDSLDVGSCVLTFPPSLDAPRSTTPCFQHFQTQHIHQHQFHPLPPAVAFAVSTEPQQHQHQKYMTTSSPKEAVDVVDANGNPLTSTFV</sequence>
<organism evidence="4">
    <name type="scientific">Taenia asiatica</name>
    <name type="common">Asian tapeworm</name>
    <dbReference type="NCBI Taxonomy" id="60517"/>
    <lineage>
        <taxon>Eukaryota</taxon>
        <taxon>Metazoa</taxon>
        <taxon>Spiralia</taxon>
        <taxon>Lophotrochozoa</taxon>
        <taxon>Platyhelminthes</taxon>
        <taxon>Cestoda</taxon>
        <taxon>Eucestoda</taxon>
        <taxon>Cyclophyllidea</taxon>
        <taxon>Taeniidae</taxon>
        <taxon>Taenia</taxon>
    </lineage>
</organism>
<dbReference type="Proteomes" id="UP000282613">
    <property type="component" value="Unassembled WGS sequence"/>
</dbReference>
<feature type="compositionally biased region" description="Basic and acidic residues" evidence="1">
    <location>
        <begin position="1"/>
        <end position="22"/>
    </location>
</feature>
<proteinExistence type="predicted"/>
<keyword evidence="3" id="KW-1185">Reference proteome</keyword>
<dbReference type="STRING" id="60517.A0A0R3W494"/>
<feature type="region of interest" description="Disordered" evidence="1">
    <location>
        <begin position="1"/>
        <end position="30"/>
    </location>
</feature>
<protein>
    <submittedName>
        <fullName evidence="2 4">Uncharacterized protein</fullName>
    </submittedName>
</protein>
<dbReference type="WBParaSite" id="TASK_0000482101-mRNA-1">
    <property type="protein sequence ID" value="TASK_0000482101-mRNA-1"/>
    <property type="gene ID" value="TASK_0000482101"/>
</dbReference>
<dbReference type="OrthoDB" id="6268712at2759"/>
<accession>A0A0R3W494</accession>